<dbReference type="SUPFAM" id="SSF54814">
    <property type="entry name" value="Prokaryotic type KH domain (KH-domain type II)"/>
    <property type="match status" value="1"/>
</dbReference>
<evidence type="ECO:0000256" key="2">
    <source>
        <dbReference type="ARBA" id="ARBA00022730"/>
    </source>
</evidence>
<evidence type="ECO:0000313" key="11">
    <source>
        <dbReference type="Proteomes" id="UP000464912"/>
    </source>
</evidence>
<dbReference type="PANTHER" id="PTHR11760:SF19">
    <property type="entry name" value="SMALL RIBOSOMAL SUBUNIT PROTEIN US3C"/>
    <property type="match status" value="1"/>
</dbReference>
<dbReference type="Gene3D" id="3.30.1140.32">
    <property type="entry name" value="Ribosomal protein S3, C-terminal domain"/>
    <property type="match status" value="1"/>
</dbReference>
<dbReference type="SUPFAM" id="SSF54821">
    <property type="entry name" value="Ribosomal protein S3 C-terminal domain"/>
    <property type="match status" value="1"/>
</dbReference>
<feature type="domain" description="KH type-2" evidence="9">
    <location>
        <begin position="39"/>
        <end position="107"/>
    </location>
</feature>
<keyword evidence="5 8" id="KW-0687">Ribonucleoprotein</keyword>
<dbReference type="PANTHER" id="PTHR11760">
    <property type="entry name" value="30S/40S RIBOSOMAL PROTEIN S3"/>
    <property type="match status" value="1"/>
</dbReference>
<dbReference type="Gene3D" id="3.30.300.20">
    <property type="match status" value="1"/>
</dbReference>
<accession>A0A6P1G9T2</accession>
<dbReference type="GO" id="GO:0022627">
    <property type="term" value="C:cytosolic small ribosomal subunit"/>
    <property type="evidence" value="ECO:0007669"/>
    <property type="project" value="TreeGrafter"/>
</dbReference>
<evidence type="ECO:0000256" key="7">
    <source>
        <dbReference type="ARBA" id="ARBA00035257"/>
    </source>
</evidence>
<evidence type="ECO:0000259" key="9">
    <source>
        <dbReference type="PROSITE" id="PS50823"/>
    </source>
</evidence>
<dbReference type="InterPro" id="IPR015946">
    <property type="entry name" value="KH_dom-like_a/b"/>
</dbReference>
<dbReference type="InterPro" id="IPR036419">
    <property type="entry name" value="Ribosomal_S3_C_sf"/>
</dbReference>
<reference evidence="10 11" key="2">
    <citation type="journal article" date="2020" name="MBio">
        <title>Isolation and Molecular Analysis of a Novel Neorickettsia Species That Causes Potomac Horse Fever.</title>
        <authorList>
            <person name="Teymournejad O."/>
            <person name="Lin M."/>
            <person name="Bekebrede H."/>
            <person name="Kamr A."/>
            <person name="Toribio R.E."/>
            <person name="Arroyo L.G."/>
            <person name="Baird J.D."/>
            <person name="Rikihisa Y."/>
        </authorList>
    </citation>
    <scope>NUCLEOTIDE SEQUENCE [LARGE SCALE GENOMIC DNA]</scope>
    <source>
        <strain evidence="10 11">Fin17</strain>
    </source>
</reference>
<dbReference type="Pfam" id="PF07650">
    <property type="entry name" value="KH_2"/>
    <property type="match status" value="1"/>
</dbReference>
<name>A0A6P1G9T2_9RICK</name>
<dbReference type="GO" id="GO:0003735">
    <property type="term" value="F:structural constituent of ribosome"/>
    <property type="evidence" value="ECO:0007669"/>
    <property type="project" value="InterPro"/>
</dbReference>
<keyword evidence="2 8" id="KW-0699">rRNA-binding</keyword>
<sequence>MGQKVNPVGFRLWTHGSHASIWYSKPCDYARTVTEDYFITKYVESSFAHVGISKVIIKRKGAACDITLYCVKPGLIIGRKGADLESFKLKLNKKFGFIPNLNIVEVKKPNSSAVLVAKSIAFQLEKRSSFRRVIKKAIATVMRESDVRGVKVACSGRLSGAEIARTEVFKEGSVPLHTMRADIDYWVAEAHTTYGVIGVKVWIYRGNIFRV</sequence>
<keyword evidence="11" id="KW-1185">Reference proteome</keyword>
<dbReference type="NCBIfam" id="TIGR01009">
    <property type="entry name" value="rpsC_bact"/>
    <property type="match status" value="1"/>
</dbReference>
<comment type="subunit">
    <text evidence="8">Part of the 30S ribosomal subunit. Forms a tight complex with proteins S10 and S14.</text>
</comment>
<evidence type="ECO:0000256" key="4">
    <source>
        <dbReference type="ARBA" id="ARBA00022980"/>
    </source>
</evidence>
<evidence type="ECO:0000256" key="3">
    <source>
        <dbReference type="ARBA" id="ARBA00022884"/>
    </source>
</evidence>
<dbReference type="FunFam" id="3.30.300.20:FF:000001">
    <property type="entry name" value="30S ribosomal protein S3"/>
    <property type="match status" value="1"/>
</dbReference>
<gene>
    <name evidence="8 10" type="primary">rpsC</name>
    <name evidence="10" type="ORF">GP480_01070</name>
</gene>
<organism evidence="10 11">
    <name type="scientific">Neorickettsia findlayensis</name>
    <dbReference type="NCBI Taxonomy" id="2686014"/>
    <lineage>
        <taxon>Bacteria</taxon>
        <taxon>Pseudomonadati</taxon>
        <taxon>Pseudomonadota</taxon>
        <taxon>Alphaproteobacteria</taxon>
        <taxon>Rickettsiales</taxon>
        <taxon>Anaplasmataceae</taxon>
        <taxon>Neorickettsia</taxon>
    </lineage>
</organism>
<dbReference type="GO" id="GO:0006412">
    <property type="term" value="P:translation"/>
    <property type="evidence" value="ECO:0007669"/>
    <property type="project" value="UniProtKB-UniRule"/>
</dbReference>
<dbReference type="CDD" id="cd02412">
    <property type="entry name" value="KH-II_30S_S3"/>
    <property type="match status" value="1"/>
</dbReference>
<dbReference type="RefSeq" id="WP_160095076.1">
    <property type="nucleotide sequence ID" value="NZ_CP047224.1"/>
</dbReference>
<dbReference type="InterPro" id="IPR001351">
    <property type="entry name" value="Ribosomal_uS3_C"/>
</dbReference>
<dbReference type="InterPro" id="IPR005704">
    <property type="entry name" value="Ribosomal_uS3_bac-typ"/>
</dbReference>
<keyword evidence="4 8" id="KW-0689">Ribosomal protein</keyword>
<keyword evidence="3 8" id="KW-0694">RNA-binding</keyword>
<dbReference type="EMBL" id="CP047224">
    <property type="protein sequence ID" value="QHD65050.1"/>
    <property type="molecule type" value="Genomic_DNA"/>
</dbReference>
<comment type="function">
    <text evidence="6 8">Binds the lower part of the 30S subunit head. Binds mRNA in the 70S ribosome, positioning it for translation.</text>
</comment>
<evidence type="ECO:0000313" key="10">
    <source>
        <dbReference type="EMBL" id="QHD65050.1"/>
    </source>
</evidence>
<reference evidence="10 11" key="1">
    <citation type="journal article" date="2020" name="MBio">
        <title>Erratum for Teymournejad et al., 'Isolation and Molecular Analysis of a Novel Neorickettsia Species That Causes Potomac Horse Fever'.</title>
        <authorList>
            <person name="Teymournejad O."/>
            <person name="Lin M."/>
            <person name="Bekebrede H."/>
            <person name="Kamr A."/>
            <person name="Toribio R.E."/>
            <person name="Arroyo L.G."/>
            <person name="Baird J.D."/>
            <person name="Rikihisa Y."/>
        </authorList>
    </citation>
    <scope>NUCLEOTIDE SEQUENCE [LARGE SCALE GENOMIC DNA]</scope>
    <source>
        <strain evidence="10 11">Fin17</strain>
    </source>
</reference>
<dbReference type="PROSITE" id="PS50823">
    <property type="entry name" value="KH_TYPE_2"/>
    <property type="match status" value="1"/>
</dbReference>
<dbReference type="InterPro" id="IPR009019">
    <property type="entry name" value="KH_sf_prok-type"/>
</dbReference>
<comment type="similarity">
    <text evidence="1 8">Belongs to the universal ribosomal protein uS3 family.</text>
</comment>
<dbReference type="HAMAP" id="MF_01309_B">
    <property type="entry name" value="Ribosomal_uS3_B"/>
    <property type="match status" value="1"/>
</dbReference>
<dbReference type="GO" id="GO:0003729">
    <property type="term" value="F:mRNA binding"/>
    <property type="evidence" value="ECO:0007669"/>
    <property type="project" value="UniProtKB-UniRule"/>
</dbReference>
<dbReference type="AlphaFoldDB" id="A0A6P1G9T2"/>
<evidence type="ECO:0000256" key="1">
    <source>
        <dbReference type="ARBA" id="ARBA00010761"/>
    </source>
</evidence>
<dbReference type="KEGG" id="nef:GP480_01070"/>
<proteinExistence type="inferred from homology"/>
<dbReference type="InterPro" id="IPR057258">
    <property type="entry name" value="Ribosomal_uS3"/>
</dbReference>
<evidence type="ECO:0000256" key="8">
    <source>
        <dbReference type="HAMAP-Rule" id="MF_01309"/>
    </source>
</evidence>
<evidence type="ECO:0000256" key="5">
    <source>
        <dbReference type="ARBA" id="ARBA00023274"/>
    </source>
</evidence>
<protein>
    <recommendedName>
        <fullName evidence="7 8">Small ribosomal subunit protein uS3</fullName>
    </recommendedName>
</protein>
<dbReference type="Pfam" id="PF00189">
    <property type="entry name" value="Ribosomal_S3_C"/>
    <property type="match status" value="1"/>
</dbReference>
<dbReference type="Proteomes" id="UP000464912">
    <property type="component" value="Chromosome"/>
</dbReference>
<dbReference type="GO" id="GO:0019843">
    <property type="term" value="F:rRNA binding"/>
    <property type="evidence" value="ECO:0007669"/>
    <property type="project" value="UniProtKB-UniRule"/>
</dbReference>
<evidence type="ECO:0000256" key="6">
    <source>
        <dbReference type="ARBA" id="ARBA00024998"/>
    </source>
</evidence>
<dbReference type="InterPro" id="IPR004044">
    <property type="entry name" value="KH_dom_type_2"/>
</dbReference>